<keyword evidence="2" id="KW-1185">Reference proteome</keyword>
<name>A0A5B7KC26_PORTR</name>
<gene>
    <name evidence="1" type="ORF">E2C01_099881</name>
</gene>
<dbReference type="EMBL" id="VSRR010139855">
    <property type="protein sequence ID" value="MPD04207.1"/>
    <property type="molecule type" value="Genomic_DNA"/>
</dbReference>
<organism evidence="1 2">
    <name type="scientific">Portunus trituberculatus</name>
    <name type="common">Swimming crab</name>
    <name type="synonym">Neptunus trituberculatus</name>
    <dbReference type="NCBI Taxonomy" id="210409"/>
    <lineage>
        <taxon>Eukaryota</taxon>
        <taxon>Metazoa</taxon>
        <taxon>Ecdysozoa</taxon>
        <taxon>Arthropoda</taxon>
        <taxon>Crustacea</taxon>
        <taxon>Multicrustacea</taxon>
        <taxon>Malacostraca</taxon>
        <taxon>Eumalacostraca</taxon>
        <taxon>Eucarida</taxon>
        <taxon>Decapoda</taxon>
        <taxon>Pleocyemata</taxon>
        <taxon>Brachyura</taxon>
        <taxon>Eubrachyura</taxon>
        <taxon>Portunoidea</taxon>
        <taxon>Portunidae</taxon>
        <taxon>Portuninae</taxon>
        <taxon>Portunus</taxon>
    </lineage>
</organism>
<evidence type="ECO:0000313" key="2">
    <source>
        <dbReference type="Proteomes" id="UP000324222"/>
    </source>
</evidence>
<comment type="caution">
    <text evidence="1">The sequence shown here is derived from an EMBL/GenBank/DDBJ whole genome shotgun (WGS) entry which is preliminary data.</text>
</comment>
<dbReference type="AlphaFoldDB" id="A0A5B7KC26"/>
<protein>
    <submittedName>
        <fullName evidence="1">Uncharacterized protein</fullName>
    </submittedName>
</protein>
<dbReference type="Proteomes" id="UP000324222">
    <property type="component" value="Unassembled WGS sequence"/>
</dbReference>
<proteinExistence type="predicted"/>
<sequence>MVSVVRVFLLWTGRLRHLQHL</sequence>
<evidence type="ECO:0000313" key="1">
    <source>
        <dbReference type="EMBL" id="MPD04207.1"/>
    </source>
</evidence>
<reference evidence="1 2" key="1">
    <citation type="submission" date="2019-05" db="EMBL/GenBank/DDBJ databases">
        <title>Another draft genome of Portunus trituberculatus and its Hox gene families provides insights of decapod evolution.</title>
        <authorList>
            <person name="Jeong J.-H."/>
            <person name="Song I."/>
            <person name="Kim S."/>
            <person name="Choi T."/>
            <person name="Kim D."/>
            <person name="Ryu S."/>
            <person name="Kim W."/>
        </authorList>
    </citation>
    <scope>NUCLEOTIDE SEQUENCE [LARGE SCALE GENOMIC DNA]</scope>
    <source>
        <tissue evidence="1">Muscle</tissue>
    </source>
</reference>
<accession>A0A5B7KC26</accession>